<gene>
    <name evidence="8" type="ORF">Q5761_07130</name>
</gene>
<dbReference type="Pfam" id="PF13183">
    <property type="entry name" value="Fer4_8"/>
    <property type="match status" value="1"/>
</dbReference>
<reference evidence="8 9" key="1">
    <citation type="submission" date="2023-08" db="EMBL/GenBank/DDBJ databases">
        <title>Genome sequence of Thermaerobacter compostii strain Ins1, a spore-forming filamentous bacterium isolated from a deep geothermal reservoir.</title>
        <authorList>
            <person name="Bregnard D."/>
            <person name="Gonzalez D."/>
            <person name="Junier P."/>
        </authorList>
    </citation>
    <scope>NUCLEOTIDE SEQUENCE [LARGE SCALE GENOMIC DNA]</scope>
    <source>
        <strain evidence="8 9">Ins1</strain>
    </source>
</reference>
<dbReference type="PROSITE" id="PS00198">
    <property type="entry name" value="4FE4S_FER_1"/>
    <property type="match status" value="1"/>
</dbReference>
<dbReference type="Proteomes" id="UP001304683">
    <property type="component" value="Chromosome"/>
</dbReference>
<feature type="domain" description="4Fe-4S ferredoxin-type" evidence="7">
    <location>
        <begin position="15"/>
        <end position="44"/>
    </location>
</feature>
<dbReference type="InterPro" id="IPR009051">
    <property type="entry name" value="Helical_ferredxn"/>
</dbReference>
<dbReference type="PANTHER" id="PTHR32479:SF17">
    <property type="entry name" value="GLYCOLATE OXIDASE IRON-SULFUR SUBUNIT"/>
    <property type="match status" value="1"/>
</dbReference>
<dbReference type="PIRSF" id="PIRSF000139">
    <property type="entry name" value="Glc_ox_4Fe-4S"/>
    <property type="match status" value="1"/>
</dbReference>
<keyword evidence="9" id="KW-1185">Reference proteome</keyword>
<evidence type="ECO:0000256" key="6">
    <source>
        <dbReference type="SAM" id="MobiDB-lite"/>
    </source>
</evidence>
<dbReference type="Pfam" id="PF02754">
    <property type="entry name" value="CCG"/>
    <property type="match status" value="2"/>
</dbReference>
<evidence type="ECO:0000313" key="8">
    <source>
        <dbReference type="EMBL" id="WPD18163.1"/>
    </source>
</evidence>
<keyword evidence="2" id="KW-0479">Metal-binding</keyword>
<dbReference type="InterPro" id="IPR017900">
    <property type="entry name" value="4Fe4S_Fe_S_CS"/>
</dbReference>
<evidence type="ECO:0000313" key="9">
    <source>
        <dbReference type="Proteomes" id="UP001304683"/>
    </source>
</evidence>
<organism evidence="8 9">
    <name type="scientific">Thermaerobacter composti</name>
    <dbReference type="NCBI Taxonomy" id="554949"/>
    <lineage>
        <taxon>Bacteria</taxon>
        <taxon>Bacillati</taxon>
        <taxon>Bacillota</taxon>
        <taxon>Clostridia</taxon>
        <taxon>Eubacteriales</taxon>
        <taxon>Clostridiales Family XVII. Incertae Sedis</taxon>
        <taxon>Thermaerobacter</taxon>
    </lineage>
</organism>
<evidence type="ECO:0000256" key="2">
    <source>
        <dbReference type="ARBA" id="ARBA00022723"/>
    </source>
</evidence>
<dbReference type="PANTHER" id="PTHR32479">
    <property type="entry name" value="GLYCOLATE OXIDASE IRON-SULFUR SUBUNIT"/>
    <property type="match status" value="1"/>
</dbReference>
<sequence>MQHQIPVDRLGPAGPAMAAAVDACVHCGFCLSACPTYLLLGEEMDSPRGRIYLMKEALEGRIPVGGSVAAHVDRCLGCLACVSACPSGVRYGELLTPFRALREAQAPRPRTERWLRFALLATLTDPRRFRRAVRLAAAVGPRLRGALGRLAAEPRGSAAAVAGDSPTAGAADGTAAAGGAGGEAAGSPVAPGSVDRAAGFAPAVAAAGAAEASSPLRRLLRQLVALLELAPPRVPPPDPLPRVIPARGRRRARVALLVGCVQQVLAPRINRATAQVLAANGVEVVVPPVQGCCGALPLHAGDLERARRLAARNLRAFPADVDAVVVNAAGCGSAMREYGHLFAGHPAEERARALAARVRDVAEFLDELGPRAPGPLPAPRRVAYHDACHLAHGQGVREAPRRLLAAIPNLELVELDEPDLCCGSAGTYNLEHPDLARRLQARKVASIRRSGAQAVATGNIGCLVQIRQGLEREGLSLPVVHTVEVLAEAYG</sequence>
<keyword evidence="5" id="KW-0411">Iron-sulfur</keyword>
<dbReference type="InterPro" id="IPR017896">
    <property type="entry name" value="4Fe4S_Fe-S-bd"/>
</dbReference>
<dbReference type="InterPro" id="IPR004017">
    <property type="entry name" value="Cys_rich_dom"/>
</dbReference>
<evidence type="ECO:0000256" key="4">
    <source>
        <dbReference type="ARBA" id="ARBA00023004"/>
    </source>
</evidence>
<protein>
    <submittedName>
        <fullName evidence="8">Heterodisulfide reductase-related iron-sulfur binding cluster</fullName>
    </submittedName>
</protein>
<proteinExistence type="predicted"/>
<evidence type="ECO:0000256" key="3">
    <source>
        <dbReference type="ARBA" id="ARBA00022737"/>
    </source>
</evidence>
<name>A0ABZ0QKY6_9FIRM</name>
<keyword evidence="1" id="KW-0004">4Fe-4S</keyword>
<feature type="compositionally biased region" description="Low complexity" evidence="6">
    <location>
        <begin position="161"/>
        <end position="175"/>
    </location>
</feature>
<keyword evidence="4" id="KW-0408">Iron</keyword>
<dbReference type="RefSeq" id="WP_318750024.1">
    <property type="nucleotide sequence ID" value="NZ_CP132508.1"/>
</dbReference>
<evidence type="ECO:0000256" key="1">
    <source>
        <dbReference type="ARBA" id="ARBA00022485"/>
    </source>
</evidence>
<dbReference type="SUPFAM" id="SSF54862">
    <property type="entry name" value="4Fe-4S ferredoxins"/>
    <property type="match status" value="1"/>
</dbReference>
<dbReference type="Gene3D" id="1.10.1060.10">
    <property type="entry name" value="Alpha-helical ferredoxin"/>
    <property type="match status" value="1"/>
</dbReference>
<dbReference type="InterPro" id="IPR012257">
    <property type="entry name" value="Glc_ox_4Fe-4S"/>
</dbReference>
<feature type="domain" description="4Fe-4S ferredoxin-type" evidence="7">
    <location>
        <begin position="66"/>
        <end position="95"/>
    </location>
</feature>
<evidence type="ECO:0000256" key="5">
    <source>
        <dbReference type="ARBA" id="ARBA00023014"/>
    </source>
</evidence>
<keyword evidence="3" id="KW-0677">Repeat</keyword>
<feature type="region of interest" description="Disordered" evidence="6">
    <location>
        <begin position="161"/>
        <end position="189"/>
    </location>
</feature>
<accession>A0ABZ0QKY6</accession>
<dbReference type="EMBL" id="CP132508">
    <property type="protein sequence ID" value="WPD18163.1"/>
    <property type="molecule type" value="Genomic_DNA"/>
</dbReference>
<dbReference type="PROSITE" id="PS51379">
    <property type="entry name" value="4FE4S_FER_2"/>
    <property type="match status" value="2"/>
</dbReference>
<evidence type="ECO:0000259" key="7">
    <source>
        <dbReference type="PROSITE" id="PS51379"/>
    </source>
</evidence>